<accession>A0A091PME1</accession>
<organism evidence="1 2">
    <name type="scientific">Apaloderma vittatum</name>
    <name type="common">Bar-tailed trogon</name>
    <dbReference type="NCBI Taxonomy" id="57397"/>
    <lineage>
        <taxon>Eukaryota</taxon>
        <taxon>Metazoa</taxon>
        <taxon>Chordata</taxon>
        <taxon>Craniata</taxon>
        <taxon>Vertebrata</taxon>
        <taxon>Euteleostomi</taxon>
        <taxon>Archelosauria</taxon>
        <taxon>Archosauria</taxon>
        <taxon>Dinosauria</taxon>
        <taxon>Saurischia</taxon>
        <taxon>Theropoda</taxon>
        <taxon>Coelurosauria</taxon>
        <taxon>Aves</taxon>
        <taxon>Neognathae</taxon>
        <taxon>Neoaves</taxon>
        <taxon>Telluraves</taxon>
        <taxon>Coraciimorphae</taxon>
        <taxon>Trogoniformes</taxon>
        <taxon>Trogonidae</taxon>
        <taxon>Apaloderma</taxon>
    </lineage>
</organism>
<evidence type="ECO:0000313" key="1">
    <source>
        <dbReference type="EMBL" id="KFP92650.1"/>
    </source>
</evidence>
<sequence>QATNDLSSSRKIFTSPLRQHRGDFQKLLSPLGVVMPLQG</sequence>
<reference evidence="1 2" key="1">
    <citation type="submission" date="2014-04" db="EMBL/GenBank/DDBJ databases">
        <title>Genome evolution of avian class.</title>
        <authorList>
            <person name="Zhang G."/>
            <person name="Li C."/>
        </authorList>
    </citation>
    <scope>NUCLEOTIDE SEQUENCE [LARGE SCALE GENOMIC DNA]</scope>
    <source>
        <strain evidence="1">BGI_N311</strain>
    </source>
</reference>
<evidence type="ECO:0000313" key="2">
    <source>
        <dbReference type="Proteomes" id="UP000054244"/>
    </source>
</evidence>
<dbReference type="Proteomes" id="UP000054244">
    <property type="component" value="Unassembled WGS sequence"/>
</dbReference>
<protein>
    <submittedName>
        <fullName evidence="1">Uncharacterized protein</fullName>
    </submittedName>
</protein>
<feature type="non-terminal residue" evidence="1">
    <location>
        <position position="1"/>
    </location>
</feature>
<dbReference type="AlphaFoldDB" id="A0A091PME1"/>
<keyword evidence="2" id="KW-1185">Reference proteome</keyword>
<name>A0A091PME1_APAVI</name>
<gene>
    <name evidence="1" type="ORF">N311_02982</name>
</gene>
<proteinExistence type="predicted"/>
<dbReference type="EMBL" id="KL394053">
    <property type="protein sequence ID" value="KFP92650.1"/>
    <property type="molecule type" value="Genomic_DNA"/>
</dbReference>
<feature type="non-terminal residue" evidence="1">
    <location>
        <position position="39"/>
    </location>
</feature>